<name>A0A1I5SNL5_9SPHN</name>
<dbReference type="EMBL" id="FOXP01000006">
    <property type="protein sequence ID" value="SFP72241.1"/>
    <property type="molecule type" value="Genomic_DNA"/>
</dbReference>
<gene>
    <name evidence="1" type="ORF">SAMN04488241_10612</name>
</gene>
<dbReference type="Proteomes" id="UP000199586">
    <property type="component" value="Unassembled WGS sequence"/>
</dbReference>
<reference evidence="1 2" key="1">
    <citation type="submission" date="2016-10" db="EMBL/GenBank/DDBJ databases">
        <authorList>
            <person name="de Groot N.N."/>
        </authorList>
    </citation>
    <scope>NUCLEOTIDE SEQUENCE [LARGE SCALE GENOMIC DNA]</scope>
    <source>
        <strain evidence="1 2">CGMCC 1.9113</strain>
    </source>
</reference>
<proteinExistence type="predicted"/>
<evidence type="ECO:0000313" key="2">
    <source>
        <dbReference type="Proteomes" id="UP000199586"/>
    </source>
</evidence>
<sequence>MIAVGTVAVDPALADALAEELVLASKLLADLAYDLGADEAVLRRHMASLQAIDQVTQTQLAVAAALRQLDRTGELLAGVTLEDMKTRLGRAMAAVS</sequence>
<dbReference type="STRING" id="634430.SAMN04488241_10612"/>
<dbReference type="AlphaFoldDB" id="A0A1I5SNL5"/>
<organism evidence="1 2">
    <name type="scientific">Sphingomonas rubra</name>
    <dbReference type="NCBI Taxonomy" id="634430"/>
    <lineage>
        <taxon>Bacteria</taxon>
        <taxon>Pseudomonadati</taxon>
        <taxon>Pseudomonadota</taxon>
        <taxon>Alphaproteobacteria</taxon>
        <taxon>Sphingomonadales</taxon>
        <taxon>Sphingomonadaceae</taxon>
        <taxon>Sphingomonas</taxon>
    </lineage>
</organism>
<keyword evidence="2" id="KW-1185">Reference proteome</keyword>
<evidence type="ECO:0000313" key="1">
    <source>
        <dbReference type="EMBL" id="SFP72241.1"/>
    </source>
</evidence>
<protein>
    <submittedName>
        <fullName evidence="1">Uncharacterized protein</fullName>
    </submittedName>
</protein>
<accession>A0A1I5SNL5</accession>